<proteinExistence type="predicted"/>
<reference evidence="1" key="1">
    <citation type="submission" date="2024-03" db="EMBL/GenBank/DDBJ databases">
        <title>Diverse circular DNA viruses in blood, oral, and fecal samples of captive lemurs.</title>
        <authorList>
            <person name="Paietta E.N."/>
            <person name="Kraberger S."/>
            <person name="Lund M.C."/>
            <person name="Custer J.M."/>
            <person name="Vargas K.M."/>
            <person name="Ehmke E.E."/>
            <person name="Yoder A.D."/>
            <person name="Varsani A."/>
        </authorList>
    </citation>
    <scope>NUCLEOTIDE SEQUENCE</scope>
    <source>
        <strain evidence="1">Duke_24SF_44</strain>
    </source>
</reference>
<name>A0AAU8B0D7_9CAUD</name>
<accession>A0AAU8B0D7</accession>
<sequence>MSSPTYVERPLAEMSNGDSILISKARRAPGDYPLEGCPAVCLKAPDTPQMWLVSTRDGWMTVTPDVIEEHRELLGICIDDAEEAAKADGYVAMGRLLSDALYDREERLGAEAARSAGPLHLYAADTVHKMREVWRRGVESDPREAATLQAAPRKRALATMLQKSSSLADLNVLRPGTIRRILWTVAASAGPFLPEGADLIDRAVEEYSRAAEKHPGMTLECDGHTDETRLFALVEEIGEVSACLTYDNDAATGHGSDLESEALQVAGLALTWATRYLSD</sequence>
<evidence type="ECO:0000313" key="1">
    <source>
        <dbReference type="EMBL" id="XCD05748.1"/>
    </source>
</evidence>
<dbReference type="EMBL" id="PP511596">
    <property type="protein sequence ID" value="XCD05748.1"/>
    <property type="molecule type" value="Genomic_DNA"/>
</dbReference>
<organism evidence="1">
    <name type="scientific">Dulem virus 38</name>
    <dbReference type="NCBI Taxonomy" id="3145756"/>
    <lineage>
        <taxon>Viruses</taxon>
        <taxon>Duplodnaviria</taxon>
        <taxon>Heunggongvirae</taxon>
        <taxon>Uroviricota</taxon>
        <taxon>Caudoviricetes</taxon>
    </lineage>
</organism>
<protein>
    <submittedName>
        <fullName evidence="1">Uncharacterized protein</fullName>
    </submittedName>
</protein>